<dbReference type="SUPFAM" id="SSF49785">
    <property type="entry name" value="Galactose-binding domain-like"/>
    <property type="match status" value="1"/>
</dbReference>
<feature type="region of interest" description="Disordered" evidence="10">
    <location>
        <begin position="707"/>
        <end position="760"/>
    </location>
</feature>
<feature type="region of interest" description="Disordered" evidence="10">
    <location>
        <begin position="880"/>
        <end position="899"/>
    </location>
</feature>
<dbReference type="Proteomes" id="UP001652641">
    <property type="component" value="Chromosome 9"/>
</dbReference>
<dbReference type="InterPro" id="IPR000209">
    <property type="entry name" value="Peptidase_S8/S53_dom"/>
</dbReference>
<dbReference type="InterPro" id="IPR009030">
    <property type="entry name" value="Growth_fac_rcpt_cys_sf"/>
</dbReference>
<dbReference type="InterPro" id="IPR023827">
    <property type="entry name" value="Peptidase_S8_Asp-AS"/>
</dbReference>
<dbReference type="PROSITE" id="PS51829">
    <property type="entry name" value="P_HOMO_B"/>
    <property type="match status" value="1"/>
</dbReference>
<keyword evidence="4 8" id="KW-0378">Hydrolase</keyword>
<gene>
    <name evidence="14" type="primary">PCSK4</name>
</gene>
<keyword evidence="13" id="KW-1185">Reference proteome</keyword>
<evidence type="ECO:0000256" key="11">
    <source>
        <dbReference type="SAM" id="SignalP"/>
    </source>
</evidence>
<feature type="active site" description="Charge relay system" evidence="8">
    <location>
        <position position="247"/>
    </location>
</feature>
<keyword evidence="2" id="KW-0165">Cleavage on pair of basic residues</keyword>
<proteinExistence type="inferred from homology"/>
<dbReference type="SUPFAM" id="SSF57184">
    <property type="entry name" value="Growth factor receptor domain"/>
    <property type="match status" value="1"/>
</dbReference>
<feature type="domain" description="P/Homo B" evidence="12">
    <location>
        <begin position="538"/>
        <end position="779"/>
    </location>
</feature>
<keyword evidence="6" id="KW-0865">Zymogen</keyword>
<evidence type="ECO:0000256" key="10">
    <source>
        <dbReference type="SAM" id="MobiDB-lite"/>
    </source>
</evidence>
<keyword evidence="7" id="KW-0325">Glycoprotein</keyword>
<keyword evidence="1 8" id="KW-0645">Protease</keyword>
<dbReference type="Gene3D" id="3.30.70.850">
    <property type="entry name" value="Peptidase S8, pro-domain"/>
    <property type="match status" value="2"/>
</dbReference>
<evidence type="ECO:0000259" key="12">
    <source>
        <dbReference type="PROSITE" id="PS51829"/>
    </source>
</evidence>
<evidence type="ECO:0000256" key="4">
    <source>
        <dbReference type="ARBA" id="ARBA00022801"/>
    </source>
</evidence>
<dbReference type="SUPFAM" id="SSF52743">
    <property type="entry name" value="Subtilisin-like"/>
    <property type="match status" value="1"/>
</dbReference>
<dbReference type="PROSITE" id="PS00136">
    <property type="entry name" value="SUBTILASE_ASP"/>
    <property type="match status" value="1"/>
</dbReference>
<feature type="compositionally biased region" description="Pro residues" evidence="10">
    <location>
        <begin position="885"/>
        <end position="894"/>
    </location>
</feature>
<dbReference type="Gene3D" id="3.40.50.200">
    <property type="entry name" value="Peptidase S8/S53 domain"/>
    <property type="match status" value="1"/>
</dbReference>
<evidence type="ECO:0000313" key="14">
    <source>
        <dbReference type="RefSeq" id="XP_072578074.1"/>
    </source>
</evidence>
<evidence type="ECO:0000256" key="1">
    <source>
        <dbReference type="ARBA" id="ARBA00022670"/>
    </source>
</evidence>
<dbReference type="InterPro" id="IPR038466">
    <property type="entry name" value="S8_pro-domain_sf"/>
</dbReference>
<evidence type="ECO:0000313" key="13">
    <source>
        <dbReference type="Proteomes" id="UP001652641"/>
    </source>
</evidence>
<dbReference type="Pfam" id="PF01483">
    <property type="entry name" value="P_proprotein"/>
    <property type="match status" value="1"/>
</dbReference>
<feature type="chain" id="PRO_5046922480" evidence="11">
    <location>
        <begin position="20"/>
        <end position="960"/>
    </location>
</feature>
<dbReference type="Pfam" id="PF00082">
    <property type="entry name" value="Peptidase_S8"/>
    <property type="match status" value="1"/>
</dbReference>
<feature type="active site" description="Charge relay system" evidence="8">
    <location>
        <position position="288"/>
    </location>
</feature>
<evidence type="ECO:0000256" key="8">
    <source>
        <dbReference type="PROSITE-ProRule" id="PRU01240"/>
    </source>
</evidence>
<accession>A0ABM4XJ62</accession>
<dbReference type="InterPro" id="IPR015500">
    <property type="entry name" value="Peptidase_S8_subtilisin-rel"/>
</dbReference>
<dbReference type="PRINTS" id="PR00723">
    <property type="entry name" value="SUBTILISIN"/>
</dbReference>
<dbReference type="PROSITE" id="PS00137">
    <property type="entry name" value="SUBTILASE_HIS"/>
    <property type="match status" value="1"/>
</dbReference>
<dbReference type="Gene3D" id="2.60.120.260">
    <property type="entry name" value="Galactose-binding domain-like"/>
    <property type="match status" value="1"/>
</dbReference>
<dbReference type="GeneID" id="112935597"/>
<dbReference type="PANTHER" id="PTHR42884">
    <property type="entry name" value="PROPROTEIN CONVERTASE SUBTILISIN/KEXIN-RELATED"/>
    <property type="match status" value="1"/>
</dbReference>
<keyword evidence="5 8" id="KW-0720">Serine protease</keyword>
<evidence type="ECO:0000256" key="2">
    <source>
        <dbReference type="ARBA" id="ARBA00022685"/>
    </source>
</evidence>
<dbReference type="PROSITE" id="PS00138">
    <property type="entry name" value="SUBTILASE_SER"/>
    <property type="match status" value="1"/>
</dbReference>
<protein>
    <submittedName>
        <fullName evidence="14">Proprotein convertase subtilisin/kexin type 4 isoform X6</fullName>
    </submittedName>
</protein>
<dbReference type="InterPro" id="IPR002884">
    <property type="entry name" value="P_dom"/>
</dbReference>
<feature type="signal peptide" evidence="11">
    <location>
        <begin position="1"/>
        <end position="19"/>
    </location>
</feature>
<evidence type="ECO:0000256" key="7">
    <source>
        <dbReference type="ARBA" id="ARBA00023180"/>
    </source>
</evidence>
<feature type="active site" description="Charge relay system" evidence="8">
    <location>
        <position position="462"/>
    </location>
</feature>
<dbReference type="Pfam" id="PF16470">
    <property type="entry name" value="S8_pro-domain"/>
    <property type="match status" value="1"/>
</dbReference>
<dbReference type="CDD" id="cd04059">
    <property type="entry name" value="Peptidases_S8_Protein_convertases_Kexins_Furin-like"/>
    <property type="match status" value="1"/>
</dbReference>
<feature type="region of interest" description="Disordered" evidence="10">
    <location>
        <begin position="71"/>
        <end position="99"/>
    </location>
</feature>
<dbReference type="PANTHER" id="PTHR42884:SF16">
    <property type="entry name" value="PROPROTEIN CONVERTASE SUBTILISIN_KEXIN TYPE 4"/>
    <property type="match status" value="1"/>
</dbReference>
<dbReference type="InterPro" id="IPR032815">
    <property type="entry name" value="S8_pro-domain"/>
</dbReference>
<reference evidence="14" key="1">
    <citation type="submission" date="2025-08" db="UniProtKB">
        <authorList>
            <consortium name="RefSeq"/>
        </authorList>
    </citation>
    <scope>IDENTIFICATION</scope>
    <source>
        <tissue evidence="14">Cell line</tissue>
    </source>
</reference>
<dbReference type="InterPro" id="IPR008979">
    <property type="entry name" value="Galactose-bd-like_sf"/>
</dbReference>
<dbReference type="InterPro" id="IPR023828">
    <property type="entry name" value="Peptidase_S8_Ser-AS"/>
</dbReference>
<evidence type="ECO:0000256" key="9">
    <source>
        <dbReference type="RuleBase" id="RU003355"/>
    </source>
</evidence>
<dbReference type="PROSITE" id="PS51892">
    <property type="entry name" value="SUBTILASE"/>
    <property type="match status" value="1"/>
</dbReference>
<dbReference type="InterPro" id="IPR022398">
    <property type="entry name" value="Peptidase_S8_His-AS"/>
</dbReference>
<evidence type="ECO:0000256" key="3">
    <source>
        <dbReference type="ARBA" id="ARBA00022729"/>
    </source>
</evidence>
<sequence length="960" mass="103787">MRPARTALWLRLAVALGLALVGPLPVGWSSARAPIYVSSWAVRVSQGYREAERLARKFGFVYLGQVGGTRWTGGAGPGRPQTPADGRGTPDVQKPQPTPASTSFRFWGLWGATEAPTWAPGGGGASQRCWPVLGHCMSEPGAMLADTSPRSQIFPDGQYFHLRHRGVVQQSLTPHWGHCLRLKKDPKVQWFEQQTLRRRVKRSLVVPTDPWFPKQWYMNNKVQPDLNILQVWSQGLSGQGVVVSVLDDGIEKDHPDLWANYDPLASYDFNDYDPDPQPRYTPSDENRHGTRCAGEVAAMANNGFCGTGVAYNARIGGVRMLDGTITDVIEAQSLSLQPQHIHIYSASWGPEDDGRTVDGPGILTREAFRRGVTKGRGGLGTLFVWASGNGGLHYDNCNCDGYTNSIHTLSVGSTTEHGRVPWYSEACASTLTTTYSSGVATDPQIVTTDLHHQCTDKHTGTSASAPLAAGMIALALEANPFLTWRDMQHLVVRASRPAQLQAEDWRTNGVGRQVSHHYGYGLLDARLLVDMARTWLPTQPQQKCVVRIVHTPTRPAGGALTPHAAPSPILPLTQVRKNVSACAGRANYIRSLEHVQVQLSLSYSRRGDLEISLTSPMGTRSTLVAIRPLDVSGQGYNNWIFMSTHFWDEDPRGLWTLGLENKGYYFNTGEGCVQAGAPGDPSQRGALQSPDRPSVCVRCILGTRLPAHGRPSVTPAQRGLSPVPSGSGSPAPGGVAGEQGPGGQDQAANSLSPSSPCPPQPLPGTLYRYTLLLYGTAEDMTARPPGPQVTSSACVQRDTEGLCQECHSSAYTLGHLCLSYCPPRYCKHTQQAVTGGPGRPATPALRVCSSCRASCCPCRGGSPLNCTACPPSYSLRERRGSCSGPVPPNSPPQPTAVGHPRCHRGRAQAVVLTLLAVAFGSPLLCRLLYRLPAATWGPPRRWGHPRHPPRSSCCLEPRDI</sequence>
<feature type="compositionally biased region" description="Low complexity" evidence="10">
    <location>
        <begin position="721"/>
        <end position="733"/>
    </location>
</feature>
<keyword evidence="3 11" id="KW-0732">Signal</keyword>
<dbReference type="InterPro" id="IPR036852">
    <property type="entry name" value="Peptidase_S8/S53_dom_sf"/>
</dbReference>
<organism evidence="13 14">
    <name type="scientific">Vulpes vulpes</name>
    <name type="common">Red fox</name>
    <dbReference type="NCBI Taxonomy" id="9627"/>
    <lineage>
        <taxon>Eukaryota</taxon>
        <taxon>Metazoa</taxon>
        <taxon>Chordata</taxon>
        <taxon>Craniata</taxon>
        <taxon>Vertebrata</taxon>
        <taxon>Euteleostomi</taxon>
        <taxon>Mammalia</taxon>
        <taxon>Eutheria</taxon>
        <taxon>Laurasiatheria</taxon>
        <taxon>Carnivora</taxon>
        <taxon>Caniformia</taxon>
        <taxon>Canidae</taxon>
        <taxon>Vulpes</taxon>
    </lineage>
</organism>
<dbReference type="RefSeq" id="XP_072578074.1">
    <property type="nucleotide sequence ID" value="XM_072721973.1"/>
</dbReference>
<dbReference type="SUPFAM" id="SSF54897">
    <property type="entry name" value="Protease propeptides/inhibitors"/>
    <property type="match status" value="2"/>
</dbReference>
<evidence type="ECO:0000256" key="6">
    <source>
        <dbReference type="ARBA" id="ARBA00023145"/>
    </source>
</evidence>
<evidence type="ECO:0000256" key="5">
    <source>
        <dbReference type="ARBA" id="ARBA00022825"/>
    </source>
</evidence>
<name>A0ABM4XJ62_VULVU</name>
<comment type="similarity">
    <text evidence="8 9">Belongs to the peptidase S8 family.</text>
</comment>
<dbReference type="InterPro" id="IPR034182">
    <property type="entry name" value="Kexin/furin"/>
</dbReference>
<feature type="compositionally biased region" description="Gly residues" evidence="10">
    <location>
        <begin position="734"/>
        <end position="743"/>
    </location>
</feature>